<keyword evidence="18" id="KW-1185">Reference proteome</keyword>
<keyword evidence="10" id="KW-0961">Cell wall biogenesis/degradation</keyword>
<feature type="transmembrane region" description="Helical" evidence="12">
    <location>
        <begin position="398"/>
        <end position="426"/>
    </location>
</feature>
<evidence type="ECO:0000256" key="6">
    <source>
        <dbReference type="ARBA" id="ARBA00022679"/>
    </source>
</evidence>
<evidence type="ECO:0000256" key="13">
    <source>
        <dbReference type="SAM" id="SignalP"/>
    </source>
</evidence>
<keyword evidence="4" id="KW-1003">Cell membrane</keyword>
<dbReference type="GO" id="GO:0052636">
    <property type="term" value="F:arabinosyltransferase activity"/>
    <property type="evidence" value="ECO:0007669"/>
    <property type="project" value="InterPro"/>
</dbReference>
<dbReference type="InterPro" id="IPR032731">
    <property type="entry name" value="Arabino_trans_C"/>
</dbReference>
<dbReference type="AlphaFoldDB" id="A0A7I7YN64"/>
<feature type="domain" description="Arabinofuranosyltransferase central" evidence="14">
    <location>
        <begin position="198"/>
        <end position="654"/>
    </location>
</feature>
<keyword evidence="8 12" id="KW-1133">Transmembrane helix</keyword>
<feature type="chain" id="PRO_5038337155" evidence="13">
    <location>
        <begin position="20"/>
        <end position="1068"/>
    </location>
</feature>
<feature type="transmembrane region" description="Helical" evidence="12">
    <location>
        <begin position="537"/>
        <end position="555"/>
    </location>
</feature>
<organism evidence="17 18">
    <name type="scientific">Mycobacterium conspicuum</name>
    <dbReference type="NCBI Taxonomy" id="44010"/>
    <lineage>
        <taxon>Bacteria</taxon>
        <taxon>Bacillati</taxon>
        <taxon>Actinomycetota</taxon>
        <taxon>Actinomycetes</taxon>
        <taxon>Mycobacteriales</taxon>
        <taxon>Mycobacteriaceae</taxon>
        <taxon>Mycobacterium</taxon>
    </lineage>
</organism>
<comment type="subcellular location">
    <subcellularLocation>
        <location evidence="2">Cell membrane</location>
        <topology evidence="2">Multi-pass membrane protein</topology>
    </subcellularLocation>
</comment>
<dbReference type="Pfam" id="PF17689">
    <property type="entry name" value="Arabino_trans_N"/>
    <property type="match status" value="1"/>
</dbReference>
<feature type="transmembrane region" description="Helical" evidence="12">
    <location>
        <begin position="315"/>
        <end position="337"/>
    </location>
</feature>
<dbReference type="InterPro" id="IPR027451">
    <property type="entry name" value="EmbABC_dom1"/>
</dbReference>
<sequence length="1068" mass="114206">MARVVAVVAGLLGALLAVATPLLPVNQTTAQLNWPQNGTFGSVEAPLISYVATELNISVPCQAAAGLTGPQNAGKTVLLSTVPKQAPKAVDRGLLIQRANDELVLVVRNVPVVTAPLSQVLGPACRRLTLTAHADRVVAEFVGLTQGPNAEHPGSPLRGEKSGYDFRPQIVGVFTDLAGPAPPGLSFSATVDTRYSSSPTQLKMAAMILGVLLTAVALIALHVMDTADGTRHRRFLPARWWSVGGLDALVIGVLVWWHFVGANTSDDGYILTMARVSEHAGYMANYYRWLGTPEAPFGWYYDLLALWAHASTASIWMRLPTLVMALTCWWVISREVMPRLGHAVKQSRAAAWTAAGMFLATWLPLDNGLRPEPIIALGILLTWCSVERAVATNRLLPVAVACIIGALTLFSGPTGIASIGALLVAIGPLRTIMHRRSARFGALPLLSPVLAAVTVTVILIFRDQTLAGEIQATALKRALGPSLSWFDEPIRYERLFMASPDGSVARRFAVLALVLALAVTVAMSLRKGKIPGTSAGPSRRIVGITIISFVAMMFTPTKWTHHFGVFAGLAGSLGALAAVAVTSAAMRSRRNRTVFAAVVLFLVALSFASVNGWWYVSNFGVPWSNSFPAWHYAFATALLGLTVLVLLLAAWFHFAAPDNGWPQTRYGVRAAGIIQSPLAIATWLLVLFEVLSLTLAMTDQYPAWSVGRSNLEALTGKSCGLAEDVLVEQDPNPGMLAPVSGSVADSLGAGLSEAFTPNGIPAEVRADPVMERPGDRSFVNEEDKTATTNQAGTEGGTTPAPGINGSAAQLPFNLDPARTPVLGSWRSGIQLPAHLRSGWYRLPPRDKAGPLLVVSAAGRFDPREVQVQWASDKGGDSADQAAGGHPGGSFQFDDVGAAPAWRNLRLALSTIPSTATQIRLVANDEDLAPQHWIAITPPRIPQLRTLQDVVGSRDPVFLDWLVGLAFPCQRPFGHQNGVDETPKWRILPDRFGAEANSPVMDNNGGGPLGVTELLLKATTVASYLKDDWARDWGSLQRLTPYYPNAQPARLELGTTTRSGLWGPAPLRH</sequence>
<evidence type="ECO:0000259" key="15">
    <source>
        <dbReference type="Pfam" id="PF14896"/>
    </source>
</evidence>
<dbReference type="Gene3D" id="3.40.190.160">
    <property type="match status" value="1"/>
</dbReference>
<evidence type="ECO:0000256" key="11">
    <source>
        <dbReference type="SAM" id="MobiDB-lite"/>
    </source>
</evidence>
<evidence type="ECO:0000256" key="5">
    <source>
        <dbReference type="ARBA" id="ARBA00022676"/>
    </source>
</evidence>
<feature type="transmembrane region" description="Helical" evidence="12">
    <location>
        <begin position="236"/>
        <end position="259"/>
    </location>
</feature>
<evidence type="ECO:0000256" key="12">
    <source>
        <dbReference type="SAM" id="Phobius"/>
    </source>
</evidence>
<feature type="transmembrane region" description="Helical" evidence="12">
    <location>
        <begin position="204"/>
        <end position="224"/>
    </location>
</feature>
<feature type="transmembrane region" description="Helical" evidence="12">
    <location>
        <begin position="561"/>
        <end position="582"/>
    </location>
</feature>
<evidence type="ECO:0000256" key="3">
    <source>
        <dbReference type="ARBA" id="ARBA00008195"/>
    </source>
</evidence>
<dbReference type="Pfam" id="PF04602">
    <property type="entry name" value="Arabinose_trans"/>
    <property type="match status" value="1"/>
</dbReference>
<keyword evidence="6 17" id="KW-0808">Transferase</keyword>
<keyword evidence="5" id="KW-0328">Glycosyltransferase</keyword>
<evidence type="ECO:0000256" key="9">
    <source>
        <dbReference type="ARBA" id="ARBA00023136"/>
    </source>
</evidence>
<feature type="region of interest" description="Disordered" evidence="11">
    <location>
        <begin position="870"/>
        <end position="890"/>
    </location>
</feature>
<dbReference type="InterPro" id="IPR040920">
    <property type="entry name" value="Arabino_trans_N"/>
</dbReference>
<feature type="region of interest" description="Disordered" evidence="11">
    <location>
        <begin position="772"/>
        <end position="800"/>
    </location>
</feature>
<accession>A0A7I7YN64</accession>
<dbReference type="Pfam" id="PF14896">
    <property type="entry name" value="Arabino_trans_C"/>
    <property type="match status" value="1"/>
</dbReference>
<feature type="domain" description="Arabinosyltransferas concanavalin like" evidence="16">
    <location>
        <begin position="26"/>
        <end position="194"/>
    </location>
</feature>
<name>A0A7I7YN64_9MYCO</name>
<evidence type="ECO:0000259" key="14">
    <source>
        <dbReference type="Pfam" id="PF04602"/>
    </source>
</evidence>
<feature type="compositionally biased region" description="Basic and acidic residues" evidence="11">
    <location>
        <begin position="772"/>
        <end position="785"/>
    </location>
</feature>
<dbReference type="GO" id="GO:0071766">
    <property type="term" value="P:Actinobacterium-type cell wall biogenesis"/>
    <property type="evidence" value="ECO:0007669"/>
    <property type="project" value="InterPro"/>
</dbReference>
<dbReference type="InterPro" id="IPR042486">
    <property type="entry name" value="Arabino_trans_C_2"/>
</dbReference>
<protein>
    <submittedName>
        <fullName evidence="17">Putative arabinosyltransferase C</fullName>
    </submittedName>
</protein>
<evidence type="ECO:0000256" key="4">
    <source>
        <dbReference type="ARBA" id="ARBA00022475"/>
    </source>
</evidence>
<evidence type="ECO:0000259" key="16">
    <source>
        <dbReference type="Pfam" id="PF17689"/>
    </source>
</evidence>
<evidence type="ECO:0000313" key="17">
    <source>
        <dbReference type="EMBL" id="BBZ42241.1"/>
    </source>
</evidence>
<dbReference type="InterPro" id="IPR007680">
    <property type="entry name" value="Arabino_trans_central"/>
</dbReference>
<feature type="domain" description="Arabinosyltransferase C-terminal" evidence="15">
    <location>
        <begin position="690"/>
        <end position="1067"/>
    </location>
</feature>
<feature type="transmembrane region" description="Helical" evidence="12">
    <location>
        <begin position="629"/>
        <end position="654"/>
    </location>
</feature>
<evidence type="ECO:0000256" key="10">
    <source>
        <dbReference type="ARBA" id="ARBA00023316"/>
    </source>
</evidence>
<dbReference type="EMBL" id="AP022613">
    <property type="protein sequence ID" value="BBZ42241.1"/>
    <property type="molecule type" value="Genomic_DNA"/>
</dbReference>
<dbReference type="GO" id="GO:0071555">
    <property type="term" value="P:cell wall organization"/>
    <property type="evidence" value="ECO:0007669"/>
    <property type="project" value="UniProtKB-KW"/>
</dbReference>
<dbReference type="Proteomes" id="UP000467385">
    <property type="component" value="Chromosome"/>
</dbReference>
<feature type="transmembrane region" description="Helical" evidence="12">
    <location>
        <begin position="504"/>
        <end position="525"/>
    </location>
</feature>
<dbReference type="GO" id="GO:0005886">
    <property type="term" value="C:plasma membrane"/>
    <property type="evidence" value="ECO:0007669"/>
    <property type="project" value="UniProtKB-SubCell"/>
</dbReference>
<evidence type="ECO:0000313" key="18">
    <source>
        <dbReference type="Proteomes" id="UP000467385"/>
    </source>
</evidence>
<comment type="function">
    <text evidence="1">Arabinosyl transferase responsible for the polymerization of arabinose into the arabinan of arabinogalactan.</text>
</comment>
<evidence type="ECO:0000256" key="2">
    <source>
        <dbReference type="ARBA" id="ARBA00004651"/>
    </source>
</evidence>
<evidence type="ECO:0000256" key="8">
    <source>
        <dbReference type="ARBA" id="ARBA00022989"/>
    </source>
</evidence>
<gene>
    <name evidence="17" type="primary">embC</name>
    <name evidence="17" type="ORF">MCNS_53040</name>
</gene>
<keyword evidence="13" id="KW-0732">Signal</keyword>
<reference evidence="17 18" key="1">
    <citation type="journal article" date="2019" name="Emerg. Microbes Infect.">
        <title>Comprehensive subspecies identification of 175 nontuberculous mycobacteria species based on 7547 genomic profiles.</title>
        <authorList>
            <person name="Matsumoto Y."/>
            <person name="Kinjo T."/>
            <person name="Motooka D."/>
            <person name="Nabeya D."/>
            <person name="Jung N."/>
            <person name="Uechi K."/>
            <person name="Horii T."/>
            <person name="Iida T."/>
            <person name="Fujita J."/>
            <person name="Nakamura S."/>
        </authorList>
    </citation>
    <scope>NUCLEOTIDE SEQUENCE [LARGE SCALE GENOMIC DNA]</scope>
    <source>
        <strain evidence="17 18">JCM 14738</strain>
    </source>
</reference>
<evidence type="ECO:0000256" key="1">
    <source>
        <dbReference type="ARBA" id="ARBA00003001"/>
    </source>
</evidence>
<feature type="transmembrane region" description="Helical" evidence="12">
    <location>
        <begin position="594"/>
        <end position="617"/>
    </location>
</feature>
<comment type="similarity">
    <text evidence="3">Belongs to the emb family.</text>
</comment>
<dbReference type="Gene3D" id="2.60.120.940">
    <property type="entry name" value="EmbC, C-terminal domain, subdomain 2"/>
    <property type="match status" value="1"/>
</dbReference>
<feature type="signal peptide" evidence="13">
    <location>
        <begin position="1"/>
        <end position="19"/>
    </location>
</feature>
<keyword evidence="7 12" id="KW-0812">Transmembrane</keyword>
<dbReference type="Gene3D" id="2.60.120.610">
    <property type="entry name" value="arabinofuranosyltransferase like domain"/>
    <property type="match status" value="1"/>
</dbReference>
<keyword evidence="9 12" id="KW-0472">Membrane</keyword>
<feature type="transmembrane region" description="Helical" evidence="12">
    <location>
        <begin position="438"/>
        <end position="461"/>
    </location>
</feature>
<proteinExistence type="inferred from homology"/>
<feature type="transmembrane region" description="Helical" evidence="12">
    <location>
        <begin position="666"/>
        <end position="688"/>
    </location>
</feature>
<evidence type="ECO:0000256" key="7">
    <source>
        <dbReference type="ARBA" id="ARBA00022692"/>
    </source>
</evidence>